<organism evidence="2 3">
    <name type="scientific">Pygocentrus nattereri</name>
    <name type="common">Red-bellied piranha</name>
    <dbReference type="NCBI Taxonomy" id="42514"/>
    <lineage>
        <taxon>Eukaryota</taxon>
        <taxon>Metazoa</taxon>
        <taxon>Chordata</taxon>
        <taxon>Craniata</taxon>
        <taxon>Vertebrata</taxon>
        <taxon>Euteleostomi</taxon>
        <taxon>Actinopterygii</taxon>
        <taxon>Neopterygii</taxon>
        <taxon>Teleostei</taxon>
        <taxon>Ostariophysi</taxon>
        <taxon>Characiformes</taxon>
        <taxon>Characoidei</taxon>
        <taxon>Pygocentrus</taxon>
    </lineage>
</organism>
<dbReference type="STRING" id="42514.ENSPNAP00000029556"/>
<keyword evidence="1" id="KW-0732">Signal</keyword>
<dbReference type="InterPro" id="IPR036179">
    <property type="entry name" value="Ig-like_dom_sf"/>
</dbReference>
<evidence type="ECO:0000256" key="1">
    <source>
        <dbReference type="SAM" id="SignalP"/>
    </source>
</evidence>
<feature type="chain" id="PRO_5017352213" evidence="1">
    <location>
        <begin position="27"/>
        <end position="276"/>
    </location>
</feature>
<feature type="signal peptide" evidence="1">
    <location>
        <begin position="1"/>
        <end position="26"/>
    </location>
</feature>
<dbReference type="Ensembl" id="ENSPNAT00000035614.2">
    <property type="protein sequence ID" value="ENSPNAP00000029556.1"/>
    <property type="gene ID" value="ENSPNAG00000015679.2"/>
</dbReference>
<keyword evidence="3" id="KW-1185">Reference proteome</keyword>
<sequence>METRSTSSWMCLYPIMWLWLISYAGSSPVSSVVHTWSGVGLQAILPCTWKSRVGASSQLPYIQWETVTDTVFERIGERSFQGEAFRNRVDVPMEMLEEGNCSLFFTDVQFGDAGIYESYLVVGQTRIKKRIFLQSVQLLVFDHKLRSSVESGKDLYLETYTSHAETLVFESSEGYGWIELWQRSKERNKNGTSRVEEVEGKLVVRSVSASDSGIYKVLDADGLALSTVRVSVTDPAPTKATVVFEKQSTFSSVSLNSPSLCVTASLLLSALILNLL</sequence>
<reference evidence="2" key="3">
    <citation type="submission" date="2025-09" db="UniProtKB">
        <authorList>
            <consortium name="Ensembl"/>
        </authorList>
    </citation>
    <scope>IDENTIFICATION</scope>
</reference>
<reference evidence="2 3" key="1">
    <citation type="submission" date="2020-10" db="EMBL/GenBank/DDBJ databases">
        <title>Pygocentrus nattereri (red-bellied piranha) genome, fPygNat1, primary haplotype.</title>
        <authorList>
            <person name="Myers G."/>
            <person name="Meyer A."/>
            <person name="Karagic N."/>
            <person name="Pippel M."/>
            <person name="Winkler S."/>
            <person name="Tracey A."/>
            <person name="Wood J."/>
            <person name="Formenti G."/>
            <person name="Howe K."/>
            <person name="Fedrigo O."/>
            <person name="Jarvis E.D."/>
        </authorList>
    </citation>
    <scope>NUCLEOTIDE SEQUENCE [LARGE SCALE GENOMIC DNA]</scope>
</reference>
<dbReference type="SUPFAM" id="SSF48726">
    <property type="entry name" value="Immunoglobulin"/>
    <property type="match status" value="1"/>
</dbReference>
<dbReference type="AlphaFoldDB" id="A0A3B4E2J8"/>
<evidence type="ECO:0000313" key="2">
    <source>
        <dbReference type="Ensembl" id="ENSPNAP00000029556.1"/>
    </source>
</evidence>
<dbReference type="Proteomes" id="UP001501920">
    <property type="component" value="Chromosome 11"/>
</dbReference>
<dbReference type="GeneTree" id="ENSGT01030000234974"/>
<dbReference type="OMA" id="VLPCSWR"/>
<evidence type="ECO:0000313" key="3">
    <source>
        <dbReference type="Proteomes" id="UP001501920"/>
    </source>
</evidence>
<dbReference type="Gene3D" id="2.60.40.10">
    <property type="entry name" value="Immunoglobulins"/>
    <property type="match status" value="1"/>
</dbReference>
<proteinExistence type="predicted"/>
<dbReference type="InterPro" id="IPR013783">
    <property type="entry name" value="Ig-like_fold"/>
</dbReference>
<accession>A0A3B4E2J8</accession>
<protein>
    <submittedName>
        <fullName evidence="2">Uncharacterized protein</fullName>
    </submittedName>
</protein>
<name>A0A3B4E2J8_PYGNA</name>
<reference evidence="2" key="2">
    <citation type="submission" date="2025-08" db="UniProtKB">
        <authorList>
            <consortium name="Ensembl"/>
        </authorList>
    </citation>
    <scope>IDENTIFICATION</scope>
</reference>